<dbReference type="Gene3D" id="3.40.630.30">
    <property type="match status" value="1"/>
</dbReference>
<dbReference type="PANTHER" id="PTHR43610:SF1">
    <property type="entry name" value="N-ACETYLTRANSFERASE DOMAIN-CONTAINING PROTEIN"/>
    <property type="match status" value="1"/>
</dbReference>
<gene>
    <name evidence="2" type="ORF">NAG76_18355</name>
</gene>
<dbReference type="Proteomes" id="UP001056756">
    <property type="component" value="Chromosome"/>
</dbReference>
<accession>A0A9J6ZCD9</accession>
<evidence type="ECO:0000313" key="2">
    <source>
        <dbReference type="EMBL" id="URN93771.1"/>
    </source>
</evidence>
<protein>
    <submittedName>
        <fullName evidence="2">GNAT family N-acetyltransferase</fullName>
    </submittedName>
</protein>
<organism evidence="2 3">
    <name type="scientific">Candidatus Pristimantibacillus lignocellulolyticus</name>
    <dbReference type="NCBI Taxonomy" id="2994561"/>
    <lineage>
        <taxon>Bacteria</taxon>
        <taxon>Bacillati</taxon>
        <taxon>Bacillota</taxon>
        <taxon>Bacilli</taxon>
        <taxon>Bacillales</taxon>
        <taxon>Paenibacillaceae</taxon>
        <taxon>Candidatus Pristimantibacillus</taxon>
    </lineage>
</organism>
<dbReference type="Pfam" id="PF13302">
    <property type="entry name" value="Acetyltransf_3"/>
    <property type="match status" value="1"/>
</dbReference>
<dbReference type="KEGG" id="plig:NAG76_18355"/>
<dbReference type="GO" id="GO:0016747">
    <property type="term" value="F:acyltransferase activity, transferring groups other than amino-acyl groups"/>
    <property type="evidence" value="ECO:0007669"/>
    <property type="project" value="InterPro"/>
</dbReference>
<evidence type="ECO:0000259" key="1">
    <source>
        <dbReference type="Pfam" id="PF13302"/>
    </source>
</evidence>
<proteinExistence type="predicted"/>
<evidence type="ECO:0000313" key="3">
    <source>
        <dbReference type="Proteomes" id="UP001056756"/>
    </source>
</evidence>
<dbReference type="SUPFAM" id="SSF55729">
    <property type="entry name" value="Acyl-CoA N-acyltransferases (Nat)"/>
    <property type="match status" value="1"/>
</dbReference>
<dbReference type="InterPro" id="IPR016181">
    <property type="entry name" value="Acyl_CoA_acyltransferase"/>
</dbReference>
<dbReference type="InterPro" id="IPR000182">
    <property type="entry name" value="GNAT_dom"/>
</dbReference>
<sequence>MFKFVGLKGKRVELLPLKREHSIHLFECSRDTAIWTNYPIKINSIADMDKFVEKALAGRESGEQYPFVVFDKERNEIVGTTRFLRISEENNNLNIGSTWYSTKVWRTRVNTESKYLMLKYGFEILNTNRIEIITTTDNIISQRAIERLGAIREGILRRKYNNMDYVIYSIIEPEWKDIKTRLEQFLSEGNYESSEGL</sequence>
<reference evidence="2" key="1">
    <citation type="submission" date="2022-05" db="EMBL/GenBank/DDBJ databases">
        <title>Novel bacterial taxa in a minimal lignocellulolytic consortium and its capacity to transform plastics disclosed by genome-resolved metagenomics.</title>
        <authorList>
            <person name="Rodriguez C.A.D."/>
            <person name="Diaz-Garcia L."/>
            <person name="Herrera K."/>
            <person name="Tarazona N.A."/>
            <person name="Sproer C."/>
            <person name="Overmann J."/>
            <person name="Jimenez D.J."/>
        </authorList>
    </citation>
    <scope>NUCLEOTIDE SEQUENCE</scope>
    <source>
        <strain evidence="2">MAG5</strain>
    </source>
</reference>
<dbReference type="EMBL" id="CP097899">
    <property type="protein sequence ID" value="URN93771.1"/>
    <property type="molecule type" value="Genomic_DNA"/>
</dbReference>
<dbReference type="AlphaFoldDB" id="A0A9J6ZCD9"/>
<dbReference type="PANTHER" id="PTHR43610">
    <property type="entry name" value="BLL6696 PROTEIN"/>
    <property type="match status" value="1"/>
</dbReference>
<name>A0A9J6ZCD9_9BACL</name>
<feature type="domain" description="N-acetyltransferase" evidence="1">
    <location>
        <begin position="11"/>
        <end position="150"/>
    </location>
</feature>